<name>A0ABX1CL56_9SPHN</name>
<evidence type="ECO:0000256" key="2">
    <source>
        <dbReference type="ARBA" id="ARBA00022630"/>
    </source>
</evidence>
<dbReference type="EC" id="1.14.13.148" evidence="6"/>
<comment type="similarity">
    <text evidence="1">Belongs to the FMO family.</text>
</comment>
<evidence type="ECO:0000256" key="1">
    <source>
        <dbReference type="ARBA" id="ARBA00009183"/>
    </source>
</evidence>
<evidence type="ECO:0000313" key="8">
    <source>
        <dbReference type="EMBL" id="NJR78114.1"/>
    </source>
</evidence>
<keyword evidence="9" id="KW-1185">Reference proteome</keyword>
<organism evidence="8 9">
    <name type="scientific">Sphingomonas corticis</name>
    <dbReference type="NCBI Taxonomy" id="2722791"/>
    <lineage>
        <taxon>Bacteria</taxon>
        <taxon>Pseudomonadati</taxon>
        <taxon>Pseudomonadota</taxon>
        <taxon>Alphaproteobacteria</taxon>
        <taxon>Sphingomonadales</taxon>
        <taxon>Sphingomonadaceae</taxon>
        <taxon>Sphingomonas</taxon>
    </lineage>
</organism>
<dbReference type="PANTHER" id="PTHR23023">
    <property type="entry name" value="DIMETHYLANILINE MONOOXYGENASE"/>
    <property type="match status" value="1"/>
</dbReference>
<keyword evidence="4" id="KW-0521">NADP</keyword>
<keyword evidence="5" id="KW-0560">Oxidoreductase</keyword>
<dbReference type="Pfam" id="PF00743">
    <property type="entry name" value="FMO-like"/>
    <property type="match status" value="1"/>
</dbReference>
<comment type="caution">
    <text evidence="8">The sequence shown here is derived from an EMBL/GenBank/DDBJ whole genome shotgun (WGS) entry which is preliminary data.</text>
</comment>
<dbReference type="Gene3D" id="3.50.50.60">
    <property type="entry name" value="FAD/NAD(P)-binding domain"/>
    <property type="match status" value="1"/>
</dbReference>
<keyword evidence="3" id="KW-0274">FAD</keyword>
<gene>
    <name evidence="8" type="ORF">HBH26_05720</name>
</gene>
<dbReference type="SUPFAM" id="SSF51905">
    <property type="entry name" value="FAD/NAD(P)-binding domain"/>
    <property type="match status" value="2"/>
</dbReference>
<dbReference type="InterPro" id="IPR020946">
    <property type="entry name" value="Flavin_mOase-like"/>
</dbReference>
<evidence type="ECO:0000256" key="7">
    <source>
        <dbReference type="ARBA" id="ARBA00035159"/>
    </source>
</evidence>
<keyword evidence="2" id="KW-0285">Flavoprotein</keyword>
<dbReference type="PRINTS" id="PR00370">
    <property type="entry name" value="FMOXYGENASE"/>
</dbReference>
<dbReference type="PIRSF" id="PIRSF000332">
    <property type="entry name" value="FMO"/>
    <property type="match status" value="1"/>
</dbReference>
<proteinExistence type="inferred from homology"/>
<evidence type="ECO:0000256" key="5">
    <source>
        <dbReference type="ARBA" id="ARBA00023002"/>
    </source>
</evidence>
<evidence type="ECO:0000256" key="3">
    <source>
        <dbReference type="ARBA" id="ARBA00022827"/>
    </source>
</evidence>
<dbReference type="InterPro" id="IPR036188">
    <property type="entry name" value="FAD/NAD-bd_sf"/>
</dbReference>
<sequence>MRACIIGAGCSGFTTAKRLKDEGIAFDCFEMSDDVGGNWYYRNPNGRSACYQSLHIDTSKWRLAFEDYPVPAEWPDFPSHAQLIEYFRGYVDHFGLREHITFDTEVTHAVRRAGGGWDVTLSSGETRAYDVLFVCNGHHWDPKIPDYPGRFDGAHFHAHDYRTPYDPVDLRGKTVVVVGMGNSAMDIASELSQRHVASKLFVAARRGVWVLPKMVAGRPLDKSAMPAWMPRRLGKALARRAVRRMVGRMEDYGLPAPDHEPLDAHPSVSGEFLTRASCGDIRFKPNIARLEGGNVRFDDDSVEAVDAIVYATGYRISFPFFDDPALRPGADNRFPLFKRMLIPGVDDLFFMGLAQALPTLVNFAEQQAKLAAAYLAGRYALPGADEMRRITAADEEAELGGYYPSTRHTIQVDFTRYVADLKREIARGVGRARKMAA</sequence>
<dbReference type="InterPro" id="IPR050346">
    <property type="entry name" value="FMO-like"/>
</dbReference>
<evidence type="ECO:0000256" key="6">
    <source>
        <dbReference type="ARBA" id="ARBA00034528"/>
    </source>
</evidence>
<evidence type="ECO:0000256" key="4">
    <source>
        <dbReference type="ARBA" id="ARBA00022857"/>
    </source>
</evidence>
<reference evidence="8 9" key="1">
    <citation type="submission" date="2020-03" db="EMBL/GenBank/DDBJ databases">
        <authorList>
            <person name="Wang L."/>
            <person name="He N."/>
            <person name="Li Y."/>
            <person name="Fang Y."/>
            <person name="Zhang F."/>
        </authorList>
    </citation>
    <scope>NUCLEOTIDE SEQUENCE [LARGE SCALE GENOMIC DNA]</scope>
    <source>
        <strain evidence="8 9">36D10-4-7</strain>
    </source>
</reference>
<dbReference type="RefSeq" id="WP_168133652.1">
    <property type="nucleotide sequence ID" value="NZ_JAAVJH010000003.1"/>
</dbReference>
<evidence type="ECO:0000313" key="9">
    <source>
        <dbReference type="Proteomes" id="UP000732399"/>
    </source>
</evidence>
<dbReference type="EMBL" id="JAAVJH010000003">
    <property type="protein sequence ID" value="NJR78114.1"/>
    <property type="molecule type" value="Genomic_DNA"/>
</dbReference>
<dbReference type="InterPro" id="IPR000960">
    <property type="entry name" value="Flavin_mOase"/>
</dbReference>
<dbReference type="Proteomes" id="UP000732399">
    <property type="component" value="Unassembled WGS sequence"/>
</dbReference>
<protein>
    <recommendedName>
        <fullName evidence="7">Trimethylamine monooxygenase</fullName>
        <ecNumber evidence="6">1.14.13.148</ecNumber>
    </recommendedName>
</protein>
<accession>A0ABX1CL56</accession>